<dbReference type="RefSeq" id="WP_133316246.1">
    <property type="nucleotide sequence ID" value="NZ_SMTL01000002.1"/>
</dbReference>
<dbReference type="OrthoDB" id="9804152at2"/>
<keyword evidence="5" id="KW-0472">Membrane</keyword>
<evidence type="ECO:0000256" key="5">
    <source>
        <dbReference type="ARBA" id="ARBA00023136"/>
    </source>
</evidence>
<dbReference type="InterPro" id="IPR007156">
    <property type="entry name" value="MamQ_LemA"/>
</dbReference>
<dbReference type="Gene3D" id="1.20.1440.20">
    <property type="entry name" value="LemA-like domain"/>
    <property type="match status" value="1"/>
</dbReference>
<dbReference type="AlphaFoldDB" id="A0A4R5UKP4"/>
<organism evidence="6 7">
    <name type="scientific">Rhizobium deserti</name>
    <dbReference type="NCBI Taxonomy" id="2547961"/>
    <lineage>
        <taxon>Bacteria</taxon>
        <taxon>Pseudomonadati</taxon>
        <taxon>Pseudomonadota</taxon>
        <taxon>Alphaproteobacteria</taxon>
        <taxon>Hyphomicrobiales</taxon>
        <taxon>Rhizobiaceae</taxon>
        <taxon>Rhizobium/Agrobacterium group</taxon>
        <taxon>Rhizobium</taxon>
    </lineage>
</organism>
<gene>
    <name evidence="6" type="ORF">E2F50_11535</name>
</gene>
<dbReference type="Proteomes" id="UP000295238">
    <property type="component" value="Unassembled WGS sequence"/>
</dbReference>
<evidence type="ECO:0000256" key="4">
    <source>
        <dbReference type="ARBA" id="ARBA00022989"/>
    </source>
</evidence>
<accession>A0A4R5UKP4</accession>
<evidence type="ECO:0000256" key="3">
    <source>
        <dbReference type="ARBA" id="ARBA00022692"/>
    </source>
</evidence>
<dbReference type="EMBL" id="SMTL01000002">
    <property type="protein sequence ID" value="TDK37477.1"/>
    <property type="molecule type" value="Genomic_DNA"/>
</dbReference>
<evidence type="ECO:0000256" key="2">
    <source>
        <dbReference type="ARBA" id="ARBA00008854"/>
    </source>
</evidence>
<dbReference type="InterPro" id="IPR023353">
    <property type="entry name" value="LemA-like_dom_sf"/>
</dbReference>
<dbReference type="GO" id="GO:0016020">
    <property type="term" value="C:membrane"/>
    <property type="evidence" value="ECO:0007669"/>
    <property type="project" value="UniProtKB-SubCell"/>
</dbReference>
<proteinExistence type="inferred from homology"/>
<evidence type="ECO:0000313" key="7">
    <source>
        <dbReference type="Proteomes" id="UP000295238"/>
    </source>
</evidence>
<name>A0A4R5UKP4_9HYPH</name>
<dbReference type="Pfam" id="PF04011">
    <property type="entry name" value="LemA"/>
    <property type="match status" value="1"/>
</dbReference>
<keyword evidence="3" id="KW-0812">Transmembrane</keyword>
<sequence>MYIVLGLVVLVGLYVVLMYNGLVKARQMAEEAWSGIDVQLKRRADLIPSLVETVKGYAAHEKGTFEEVVKLRNQAQAVPAGDVAGRAQVEGLLGQALGKIIALAEAYPELKANQNFSELQASLETIEGELQMSRRYYNGAARDLNVKVESFPSNLIAGQFGFSKRPYFEITNKADRAVPTVKF</sequence>
<comment type="similarity">
    <text evidence="2">Belongs to the LemA family.</text>
</comment>
<evidence type="ECO:0000313" key="6">
    <source>
        <dbReference type="EMBL" id="TDK37477.1"/>
    </source>
</evidence>
<evidence type="ECO:0000256" key="1">
    <source>
        <dbReference type="ARBA" id="ARBA00004167"/>
    </source>
</evidence>
<dbReference type="PANTHER" id="PTHR34478">
    <property type="entry name" value="PROTEIN LEMA"/>
    <property type="match status" value="1"/>
</dbReference>
<reference evidence="6 7" key="1">
    <citation type="submission" date="2019-03" db="EMBL/GenBank/DDBJ databases">
        <title>Rhizobium sp. nov., an bacterium isolated from biocrust in Mu Us Desert.</title>
        <authorList>
            <person name="Lixiong L."/>
        </authorList>
    </citation>
    <scope>NUCLEOTIDE SEQUENCE [LARGE SCALE GENOMIC DNA]</scope>
    <source>
        <strain evidence="6 7">SPY-1</strain>
    </source>
</reference>
<dbReference type="SUPFAM" id="SSF140478">
    <property type="entry name" value="LemA-like"/>
    <property type="match status" value="1"/>
</dbReference>
<dbReference type="PANTHER" id="PTHR34478:SF2">
    <property type="entry name" value="MEMBRANE PROTEIN"/>
    <property type="match status" value="1"/>
</dbReference>
<keyword evidence="7" id="KW-1185">Reference proteome</keyword>
<protein>
    <submittedName>
        <fullName evidence="6">LemA family protein</fullName>
    </submittedName>
</protein>
<comment type="caution">
    <text evidence="6">The sequence shown here is derived from an EMBL/GenBank/DDBJ whole genome shotgun (WGS) entry which is preliminary data.</text>
</comment>
<comment type="subcellular location">
    <subcellularLocation>
        <location evidence="1">Membrane</location>
        <topology evidence="1">Single-pass membrane protein</topology>
    </subcellularLocation>
</comment>
<keyword evidence="4" id="KW-1133">Transmembrane helix</keyword>